<dbReference type="PANTHER" id="PTHR15398">
    <property type="entry name" value="BROMODOMAIN-CONTAINING PROTEIN 8"/>
    <property type="match status" value="1"/>
</dbReference>
<reference evidence="6" key="1">
    <citation type="journal article" date="2023" name="G3 (Bethesda)">
        <title>Whole genome assemblies of Zophobas morio and Tenebrio molitor.</title>
        <authorList>
            <person name="Kaur S."/>
            <person name="Stinson S.A."/>
            <person name="diCenzo G.C."/>
        </authorList>
    </citation>
    <scope>NUCLEOTIDE SEQUENCE</scope>
    <source>
        <strain evidence="6">QUZm001</strain>
    </source>
</reference>
<feature type="domain" description="Bromo" evidence="5">
    <location>
        <begin position="734"/>
        <end position="804"/>
    </location>
</feature>
<protein>
    <recommendedName>
        <fullName evidence="5">Bromo domain-containing protein</fullName>
    </recommendedName>
</protein>
<keyword evidence="3" id="KW-0175">Coiled coil</keyword>
<feature type="region of interest" description="Disordered" evidence="4">
    <location>
        <begin position="660"/>
        <end position="700"/>
    </location>
</feature>
<dbReference type="CDD" id="cd05507">
    <property type="entry name" value="Bromo_brd8_like"/>
    <property type="match status" value="1"/>
</dbReference>
<name>A0AA38I4A6_9CUCU</name>
<keyword evidence="7" id="KW-1185">Reference proteome</keyword>
<evidence type="ECO:0000259" key="5">
    <source>
        <dbReference type="PROSITE" id="PS50014"/>
    </source>
</evidence>
<feature type="compositionally biased region" description="Basic and acidic residues" evidence="4">
    <location>
        <begin position="660"/>
        <end position="672"/>
    </location>
</feature>
<feature type="region of interest" description="Disordered" evidence="4">
    <location>
        <begin position="531"/>
        <end position="589"/>
    </location>
</feature>
<feature type="compositionally biased region" description="Basic and acidic residues" evidence="4">
    <location>
        <begin position="534"/>
        <end position="575"/>
    </location>
</feature>
<feature type="compositionally biased region" description="Basic and acidic residues" evidence="4">
    <location>
        <begin position="389"/>
        <end position="403"/>
    </location>
</feature>
<dbReference type="InterPro" id="IPR001487">
    <property type="entry name" value="Bromodomain"/>
</dbReference>
<keyword evidence="1 2" id="KW-0103">Bromodomain</keyword>
<evidence type="ECO:0000313" key="6">
    <source>
        <dbReference type="EMBL" id="KAJ3648857.1"/>
    </source>
</evidence>
<accession>A0AA38I4A6</accession>
<feature type="coiled-coil region" evidence="3">
    <location>
        <begin position="97"/>
        <end position="165"/>
    </location>
</feature>
<feature type="region of interest" description="Disordered" evidence="4">
    <location>
        <begin position="826"/>
        <end position="861"/>
    </location>
</feature>
<dbReference type="Proteomes" id="UP001168821">
    <property type="component" value="Unassembled WGS sequence"/>
</dbReference>
<gene>
    <name evidence="6" type="ORF">Zmor_020628</name>
</gene>
<dbReference type="EMBL" id="JALNTZ010000006">
    <property type="protein sequence ID" value="KAJ3648857.1"/>
    <property type="molecule type" value="Genomic_DNA"/>
</dbReference>
<dbReference type="AlphaFoldDB" id="A0AA38I4A6"/>
<dbReference type="Pfam" id="PF00439">
    <property type="entry name" value="Bromodomain"/>
    <property type="match status" value="1"/>
</dbReference>
<feature type="region of interest" description="Disordered" evidence="4">
    <location>
        <begin position="474"/>
        <end position="493"/>
    </location>
</feature>
<dbReference type="PROSITE" id="PS50014">
    <property type="entry name" value="BROMODOMAIN_2"/>
    <property type="match status" value="1"/>
</dbReference>
<dbReference type="SUPFAM" id="SSF47370">
    <property type="entry name" value="Bromodomain"/>
    <property type="match status" value="1"/>
</dbReference>
<dbReference type="PRINTS" id="PR00503">
    <property type="entry name" value="BROMODOMAIN"/>
</dbReference>
<dbReference type="SMART" id="SM00297">
    <property type="entry name" value="BROMO"/>
    <property type="match status" value="1"/>
</dbReference>
<dbReference type="Gene3D" id="1.20.920.10">
    <property type="entry name" value="Bromodomain-like"/>
    <property type="match status" value="1"/>
</dbReference>
<evidence type="ECO:0000256" key="4">
    <source>
        <dbReference type="SAM" id="MobiDB-lite"/>
    </source>
</evidence>
<organism evidence="6 7">
    <name type="scientific">Zophobas morio</name>
    <dbReference type="NCBI Taxonomy" id="2755281"/>
    <lineage>
        <taxon>Eukaryota</taxon>
        <taxon>Metazoa</taxon>
        <taxon>Ecdysozoa</taxon>
        <taxon>Arthropoda</taxon>
        <taxon>Hexapoda</taxon>
        <taxon>Insecta</taxon>
        <taxon>Pterygota</taxon>
        <taxon>Neoptera</taxon>
        <taxon>Endopterygota</taxon>
        <taxon>Coleoptera</taxon>
        <taxon>Polyphaga</taxon>
        <taxon>Cucujiformia</taxon>
        <taxon>Tenebrionidae</taxon>
        <taxon>Zophobas</taxon>
    </lineage>
</organism>
<evidence type="ECO:0000256" key="1">
    <source>
        <dbReference type="ARBA" id="ARBA00023117"/>
    </source>
</evidence>
<dbReference type="InterPro" id="IPR037966">
    <property type="entry name" value="Brd8_Bromo_dom"/>
</dbReference>
<evidence type="ECO:0000256" key="2">
    <source>
        <dbReference type="PROSITE-ProRule" id="PRU00035"/>
    </source>
</evidence>
<feature type="compositionally biased region" description="Basic and acidic residues" evidence="4">
    <location>
        <begin position="474"/>
        <end position="490"/>
    </location>
</feature>
<feature type="compositionally biased region" description="Basic and acidic residues" evidence="4">
    <location>
        <begin position="848"/>
        <end position="861"/>
    </location>
</feature>
<evidence type="ECO:0000313" key="7">
    <source>
        <dbReference type="Proteomes" id="UP001168821"/>
    </source>
</evidence>
<proteinExistence type="predicted"/>
<dbReference type="GO" id="GO:0035267">
    <property type="term" value="C:NuA4 histone acetyltransferase complex"/>
    <property type="evidence" value="ECO:0007669"/>
    <property type="project" value="TreeGrafter"/>
</dbReference>
<dbReference type="InterPro" id="IPR036427">
    <property type="entry name" value="Bromodomain-like_sf"/>
</dbReference>
<dbReference type="PANTHER" id="PTHR15398:SF4">
    <property type="entry name" value="BROMODOMAIN-CONTAINING PROTEIN 8 ISOFORM X1"/>
    <property type="match status" value="1"/>
</dbReference>
<comment type="caution">
    <text evidence="6">The sequence shown here is derived from an EMBL/GenBank/DDBJ whole genome shotgun (WGS) entry which is preliminary data.</text>
</comment>
<sequence>MASIEERLQIKREPLDKWSIREQLCLAVARNSDQNLTSVSRALKPFGEPNRPPDWFHQKNCAAQYGALLANVETPKRKKRTSGGEVTIETPAEAILRKLLNERKAELKRLLAEEKAEYHKLQRDKALLQSGNVTEEQLDIWCKEIDEEEQKKEQEAIAHEQWLRERELRKQEIERAWRPVKPTHPPIITGQKRKNSETIDGAAENENLEEPKVTPVQEPAKPALSPLLTSLLKSPSQVPNVTTSSILHSAITNQRPTSTNTNTSPMIASLLNSSTGVTTVSPGLQQLVSSAIGQEPTVEEIETSQQNIPTNDILDDANLQILKIDDLASSILIQNGPLPEMKNDVDVIISDLIENAHDIVADPEQHLQLDGNGDINLNLELEDFEENETDIKEEPKESEKQPEKPAPTVDPFEFQEEPEVFERTKPPCSNKSIEGCKSTSNQFNDDPAQALEEIDANDSKILVSSKFSANELELGRKEEPVDDPTKKEKNPIPGSVEIVEVVVMEEEDLDKELNKSQIEDIVHSVKVETQAEVEQVKEEIETKEETESKVFEDLPKSPEKVKEILPEEIDKKEPETMLDVPTSSETNTIATEFNEELYDDINMEVKVDKSGKAKRDYSRTKKKDEKEFDVLLAIEKAHRDESESVEESFSDRDYSELERKDVKSRIKSENERSNSPWTEEEDASTLRTRRRLSTPATPIDSVPNSPVSSIYYYDDDREYRNWKKSVMLVYSRLAANKYASLFSKPITDDQAPGYHGVVFRPMDLLTIRKNIENGVIRTTQEFQRDVLLMFNNAIMYNKTNDTVYNMARQMQQESVQQIQILLQAQSQADTPVRRETRTSEPGLKRKRVNEENTRNKKRKED</sequence>
<feature type="region of interest" description="Disordered" evidence="4">
    <location>
        <begin position="388"/>
        <end position="411"/>
    </location>
</feature>
<evidence type="ECO:0000256" key="3">
    <source>
        <dbReference type="SAM" id="Coils"/>
    </source>
</evidence>